<dbReference type="AlphaFoldDB" id="A0A397SA01"/>
<dbReference type="STRING" id="658196.A0A397SA01"/>
<name>A0A397SA01_9GLOM</name>
<sequence>MEFTPTNVGSKQVCSVFLYPIASPEDDDLETSRPNQDEVIIGAQFSKTEIIHTLQETPLPGGTFIPDDLIENQLDKIEYADVRFDVQNKSIYAEPNISKSYFEKSETLCVEAILSKCEALELNVDNVSEGLFDVAYKWPEIKEPFIKFLIENSKVSQIPGFDAIQQLIQVSKFWLKKYLL</sequence>
<dbReference type="EMBL" id="QKYT01000593">
    <property type="protein sequence ID" value="RIA83173.1"/>
    <property type="molecule type" value="Genomic_DNA"/>
</dbReference>
<organism evidence="1 2">
    <name type="scientific">Glomus cerebriforme</name>
    <dbReference type="NCBI Taxonomy" id="658196"/>
    <lineage>
        <taxon>Eukaryota</taxon>
        <taxon>Fungi</taxon>
        <taxon>Fungi incertae sedis</taxon>
        <taxon>Mucoromycota</taxon>
        <taxon>Glomeromycotina</taxon>
        <taxon>Glomeromycetes</taxon>
        <taxon>Glomerales</taxon>
        <taxon>Glomeraceae</taxon>
        <taxon>Glomus</taxon>
    </lineage>
</organism>
<protein>
    <submittedName>
        <fullName evidence="1">Uncharacterized protein</fullName>
    </submittedName>
</protein>
<keyword evidence="2" id="KW-1185">Reference proteome</keyword>
<reference evidence="1 2" key="1">
    <citation type="submission" date="2018-06" db="EMBL/GenBank/DDBJ databases">
        <title>Comparative genomics reveals the genomic features of Rhizophagus irregularis, R. cerebriforme, R. diaphanum and Gigaspora rosea, and their symbiotic lifestyle signature.</title>
        <authorList>
            <person name="Morin E."/>
            <person name="San Clemente H."/>
            <person name="Chen E.C.H."/>
            <person name="De La Providencia I."/>
            <person name="Hainaut M."/>
            <person name="Kuo A."/>
            <person name="Kohler A."/>
            <person name="Murat C."/>
            <person name="Tang N."/>
            <person name="Roy S."/>
            <person name="Loubradou J."/>
            <person name="Henrissat B."/>
            <person name="Grigoriev I.V."/>
            <person name="Corradi N."/>
            <person name="Roux C."/>
            <person name="Martin F.M."/>
        </authorList>
    </citation>
    <scope>NUCLEOTIDE SEQUENCE [LARGE SCALE GENOMIC DNA]</scope>
    <source>
        <strain evidence="1 2">DAOM 227022</strain>
    </source>
</reference>
<dbReference type="OrthoDB" id="10608454at2759"/>
<comment type="caution">
    <text evidence="1">The sequence shown here is derived from an EMBL/GenBank/DDBJ whole genome shotgun (WGS) entry which is preliminary data.</text>
</comment>
<accession>A0A397SA01</accession>
<gene>
    <name evidence="1" type="ORF">C1645_834206</name>
</gene>
<evidence type="ECO:0000313" key="1">
    <source>
        <dbReference type="EMBL" id="RIA83173.1"/>
    </source>
</evidence>
<evidence type="ECO:0000313" key="2">
    <source>
        <dbReference type="Proteomes" id="UP000265703"/>
    </source>
</evidence>
<proteinExistence type="predicted"/>
<dbReference type="Proteomes" id="UP000265703">
    <property type="component" value="Unassembled WGS sequence"/>
</dbReference>